<evidence type="ECO:0000313" key="2">
    <source>
        <dbReference type="Proteomes" id="UP001444661"/>
    </source>
</evidence>
<name>A0ABR1RQX1_9PEZI</name>
<organism evidence="1 2">
    <name type="scientific">Apiospora rasikravindrae</name>
    <dbReference type="NCBI Taxonomy" id="990691"/>
    <lineage>
        <taxon>Eukaryota</taxon>
        <taxon>Fungi</taxon>
        <taxon>Dikarya</taxon>
        <taxon>Ascomycota</taxon>
        <taxon>Pezizomycotina</taxon>
        <taxon>Sordariomycetes</taxon>
        <taxon>Xylariomycetidae</taxon>
        <taxon>Amphisphaeriales</taxon>
        <taxon>Apiosporaceae</taxon>
        <taxon>Apiospora</taxon>
    </lineage>
</organism>
<dbReference type="Proteomes" id="UP001444661">
    <property type="component" value="Unassembled WGS sequence"/>
</dbReference>
<protein>
    <submittedName>
        <fullName evidence="1">Uncharacterized protein</fullName>
    </submittedName>
</protein>
<evidence type="ECO:0000313" key="1">
    <source>
        <dbReference type="EMBL" id="KAK8017368.1"/>
    </source>
</evidence>
<keyword evidence="2" id="KW-1185">Reference proteome</keyword>
<dbReference type="EMBL" id="JAQQWK010000013">
    <property type="protein sequence ID" value="KAK8017368.1"/>
    <property type="molecule type" value="Genomic_DNA"/>
</dbReference>
<reference evidence="1 2" key="1">
    <citation type="submission" date="2023-01" db="EMBL/GenBank/DDBJ databases">
        <title>Analysis of 21 Apiospora genomes using comparative genomics revels a genus with tremendous synthesis potential of carbohydrate active enzymes and secondary metabolites.</title>
        <authorList>
            <person name="Sorensen T."/>
        </authorList>
    </citation>
    <scope>NUCLEOTIDE SEQUENCE [LARGE SCALE GENOMIC DNA]</scope>
    <source>
        <strain evidence="1 2">CBS 33761</strain>
    </source>
</reference>
<comment type="caution">
    <text evidence="1">The sequence shown here is derived from an EMBL/GenBank/DDBJ whole genome shotgun (WGS) entry which is preliminary data.</text>
</comment>
<sequence length="306" mass="35192">MPRNEISSSRLKSLPVDLLVELLSASESLADLHAFIRAPPWLYEVFREWKKTIVLAVVSKNLGPALRDYVALSMTSKLDPNRSSYNADVRRAIQNYRNLPTGAKLARQISFDTVIAVIRFKPTVHMLIGLYEKNRLFLLDSIEPAAATPITSCEYQRLSQAMVRYRILTLIYPWLSPLADNGKYGTKDVKSLYQSEKDRPRLSAGSSAEDPPFGWVDAMRGLDTCRWGYDLDMCFCEVESPPYHAHYLNLLGWRMLGFVFWDKDRIQLLQQRLLEEAPKSGYQSDLRTGWLEDTWSPEAVKYCWVQ</sequence>
<proteinExistence type="predicted"/>
<accession>A0ABR1RQX1</accession>
<gene>
    <name evidence="1" type="ORF">PG993_013694</name>
</gene>